<evidence type="ECO:0000313" key="3">
    <source>
        <dbReference type="EMBL" id="MBC8753355.1"/>
    </source>
</evidence>
<dbReference type="PIRSF" id="PIRSF015921">
    <property type="entry name" value="FA_sphinglp_des"/>
    <property type="match status" value="1"/>
</dbReference>
<evidence type="ECO:0000313" key="4">
    <source>
        <dbReference type="Proteomes" id="UP000619238"/>
    </source>
</evidence>
<dbReference type="Proteomes" id="UP000619238">
    <property type="component" value="Unassembled WGS sequence"/>
</dbReference>
<proteinExistence type="predicted"/>
<dbReference type="Pfam" id="PF00487">
    <property type="entry name" value="FA_desaturase"/>
    <property type="match status" value="1"/>
</dbReference>
<organism evidence="3 4">
    <name type="scientific">Kordia aestuariivivens</name>
    <dbReference type="NCBI Taxonomy" id="2759037"/>
    <lineage>
        <taxon>Bacteria</taxon>
        <taxon>Pseudomonadati</taxon>
        <taxon>Bacteroidota</taxon>
        <taxon>Flavobacteriia</taxon>
        <taxon>Flavobacteriales</taxon>
        <taxon>Flavobacteriaceae</taxon>
        <taxon>Kordia</taxon>
    </lineage>
</organism>
<dbReference type="CDD" id="cd03506">
    <property type="entry name" value="Delta6-FADS-like"/>
    <property type="match status" value="1"/>
</dbReference>
<feature type="transmembrane region" description="Helical" evidence="1">
    <location>
        <begin position="198"/>
        <end position="218"/>
    </location>
</feature>
<feature type="transmembrane region" description="Helical" evidence="1">
    <location>
        <begin position="161"/>
        <end position="177"/>
    </location>
</feature>
<feature type="transmembrane region" description="Helical" evidence="1">
    <location>
        <begin position="40"/>
        <end position="60"/>
    </location>
</feature>
<sequence length="353" mass="41274">MKAKITFPKEPDFFYKDACKEVQAYFETNQIDKYGSNALLLKYVLLKVVCVFSYLLIFYFQNSYRVYLPFVMLGPLGIILALNISHDAIHGVAHSKKWINSYFTMQMDLIGANSFVWKKRHQFGHHTFPNTLGKDPDLTQTEIVKILPKATHKFYHKFQHLYVPFLYSVYTINWIYIRDFTDFFSKNSLLKNIPKKEYLKLITFKLLYISIFILVPFFYTSLSITQVVFGNLLMHISASYFLTLVLVPSHVSENSVFITPDSDGKMPYSWSHHQVITTTDFATNSYLTTWLLGGFNHHVVHHLFPNVSHVHYPKMTPIIKRLAKKYGLEYNHESSALHAYISHYNLLKNHGKQ</sequence>
<dbReference type="PANTHER" id="PTHR19353:SF19">
    <property type="entry name" value="DELTA(5) FATTY ACID DESATURASE C-RELATED"/>
    <property type="match status" value="1"/>
</dbReference>
<reference evidence="3 4" key="1">
    <citation type="submission" date="2020-07" db="EMBL/GenBank/DDBJ databases">
        <title>Description of Kordia aestuariivivens sp. nov., isolated from a tidal flat.</title>
        <authorList>
            <person name="Park S."/>
            <person name="Yoon J.-H."/>
        </authorList>
    </citation>
    <scope>NUCLEOTIDE SEQUENCE [LARGE SCALE GENOMIC DNA]</scope>
    <source>
        <strain evidence="3 4">YSTF-M3</strain>
    </source>
</reference>
<feature type="domain" description="Fatty acid desaturase" evidence="2">
    <location>
        <begin position="66"/>
        <end position="333"/>
    </location>
</feature>
<evidence type="ECO:0000259" key="2">
    <source>
        <dbReference type="Pfam" id="PF00487"/>
    </source>
</evidence>
<keyword evidence="1" id="KW-0472">Membrane</keyword>
<keyword evidence="1" id="KW-1133">Transmembrane helix</keyword>
<dbReference type="RefSeq" id="WP_187560392.1">
    <property type="nucleotide sequence ID" value="NZ_JACGWS010000001.1"/>
</dbReference>
<protein>
    <submittedName>
        <fullName evidence="3">Acyl-CoA desaturase</fullName>
    </submittedName>
</protein>
<dbReference type="InterPro" id="IPR005804">
    <property type="entry name" value="FA_desaturase_dom"/>
</dbReference>
<keyword evidence="4" id="KW-1185">Reference proteome</keyword>
<dbReference type="EMBL" id="JACGWS010000001">
    <property type="protein sequence ID" value="MBC8753355.1"/>
    <property type="molecule type" value="Genomic_DNA"/>
</dbReference>
<keyword evidence="1" id="KW-0812">Transmembrane</keyword>
<gene>
    <name evidence="3" type="ORF">H2O64_01650</name>
</gene>
<feature type="transmembrane region" description="Helical" evidence="1">
    <location>
        <begin position="98"/>
        <end position="117"/>
    </location>
</feature>
<comment type="caution">
    <text evidence="3">The sequence shown here is derived from an EMBL/GenBank/DDBJ whole genome shotgun (WGS) entry which is preliminary data.</text>
</comment>
<dbReference type="InterPro" id="IPR012171">
    <property type="entry name" value="Fatty_acid_desaturase"/>
</dbReference>
<accession>A0ABR7Q465</accession>
<name>A0ABR7Q465_9FLAO</name>
<feature type="transmembrane region" description="Helical" evidence="1">
    <location>
        <begin position="224"/>
        <end position="247"/>
    </location>
</feature>
<dbReference type="PANTHER" id="PTHR19353">
    <property type="entry name" value="FATTY ACID DESATURASE 2"/>
    <property type="match status" value="1"/>
</dbReference>
<evidence type="ECO:0000256" key="1">
    <source>
        <dbReference type="SAM" id="Phobius"/>
    </source>
</evidence>
<feature type="transmembrane region" description="Helical" evidence="1">
    <location>
        <begin position="66"/>
        <end position="86"/>
    </location>
</feature>